<sequence>MIKNHLTRRTIAIFFLLNFLSTLIPYNGIYASNNGPNAPEAASFEPVDVTDMVNFASGDLTYVLPLLNVPSPEGGYPISLAYHAGIAMEQDATWVGLGWNLNPGALNRGVNDYPDDWSHVSVNEFFYDKGYEDEFYEFSVGATLLTTGVTIGVGASWGGNRGFGGSVTFGVKGAFRTTIGYGNGKGFGSGSIGILNFSESSAGLNLGVVGMTYNANTKSTSYNFSAMGISINSNGGSFSVGGGKNDDGSYKPSYGAGFNSSHSSQVLDNDYDLQISTSGFNLDLGVFWIKFGKTRVKYSLFKMKNYMTSGIGYAYNDFIASQPEGDNFIKEGMAMDVHRLTNEGVYGGYGTVVGRALMPSYDSYNASAQGFSTKIEPRLYREATLFDKNQENDDDDEVEGFFMDTDRTLVQNFRLGDGIYFYDVRSLSSFLRDDRTDLTIPNFNGEQLTVDKALSAHTNPTGNFSTDVLPTGEPLKNGFRKRTGSFIKTFTNHEIAYNYNSEGFIEAMKSEDRLKITQKSSNSIGGFQITTIDGRTYHYSLPVYNHERVYKNFKNRNNEDEKFYEKYTTRPFATHWLLTGITGPDYIDVNNDKKLDKDDYGYWVSFDYGKWSDAYGYRIPKEGFKTQYLGENNNERHSYSYGRKEIYYLDAIKTRTHTALFVKGFREDGKSVAVNNFAKNYNGGTFNDSFMKSFQNEKRKDLNHKTGVYHSQSGQEYDFTGYNGNTRISSRETKYSYAEYPINRTLRLEKIVLVKNKDGNSILGNKNSLNANPSTSKGYFHMTKGHTEIKVNGFITFPESVLYDEAPKNQLEGYDIELLNNVLDTNDINDSFISEKSIKTIDLNYDYSLAKTSYNSNDGKLTLKSVQFNGKNDTSTIPPYLFEYSKPYVFYNKDKSDVWGYHKEYPDAWSLNKIITPIGTHIKVDYESDQFKPVNNFPLRFMKDMHFRPNEERNSGRLITAPDNNGEFFIDGREEVGIKVNDFYDIKYFEYFQGSIVSGPRGNTHTVRAKVIQKINETKYKLKLQGSEPYLTGDLHLIYMDLNIDKEHLGGGLRVKDLTVSDDTNSNIYKTSYEYEGGVSSYIPYQQEYNVYLRDMILPPSVMYEKVSQVHYDKNNVAQGKTEYGFEVLGDMKTEYYPVQPGGYDIGLIQSREYTHLKIESKGDVHVVNNIGANLSTVSNYKIKDTQSNLGRILYKTSYNKLNQKVETTKYTYKSDLDGDGEIGVEQESFKSYYKSVNFNNVDCFDINALSYVNYPSVLSSVETKSGNNISNIVQYGKKDFLTGQRLETKNILNISKSIKTEIVPAYKKYTQMGAKVDNETNKNMLVQSAINYKYLVKNNGDLLNPQIDESLTDVNITTWNNVWQYPLNDRTYENSQEVWRKYQSYVWKGASNEDGVLNYIDDFNWNIGATQSNNWLLTSEITKYNQFSQPIEIKDINDNYIATKTGDNYTKILAACNTAYDDMYYSGAEYVDKDNANYFDNGIKALGRTLVTNKDAHTGKYVVDVSRGQKAFEITIPSRNERNTPLKQRFKVSVWVKKGGENNARILVDNVQHNFNSSEKVYAGNWVMLNGYISVPETGANIAITTNLGVIRLDDFRLHTSTSAMKTYVYNDFDELTHISSENGLSTYYIYDNVGRLKETHTELPDKVYGDGSGGFKKASTNSYNYKRNNQ</sequence>
<organism evidence="2 3">
    <name type="scientific">Tenacibaculum platacis</name>
    <dbReference type="NCBI Taxonomy" id="3137852"/>
    <lineage>
        <taxon>Bacteria</taxon>
        <taxon>Pseudomonadati</taxon>
        <taxon>Bacteroidota</taxon>
        <taxon>Flavobacteriia</taxon>
        <taxon>Flavobacteriales</taxon>
        <taxon>Flavobacteriaceae</taxon>
        <taxon>Tenacibaculum</taxon>
    </lineage>
</organism>
<evidence type="ECO:0000313" key="2">
    <source>
        <dbReference type="EMBL" id="CAL2083215.1"/>
    </source>
</evidence>
<evidence type="ECO:0008006" key="4">
    <source>
        <dbReference type="Google" id="ProtNLM"/>
    </source>
</evidence>
<keyword evidence="1" id="KW-0812">Transmembrane</keyword>
<proteinExistence type="predicted"/>
<feature type="transmembrane region" description="Helical" evidence="1">
    <location>
        <begin position="12"/>
        <end position="30"/>
    </location>
</feature>
<evidence type="ECO:0000313" key="3">
    <source>
        <dbReference type="Proteomes" id="UP001497416"/>
    </source>
</evidence>
<reference evidence="2 3" key="1">
    <citation type="submission" date="2024-05" db="EMBL/GenBank/DDBJ databases">
        <authorList>
            <person name="Duchaud E."/>
        </authorList>
    </citation>
    <scope>NUCLEOTIDE SEQUENCE [LARGE SCALE GENOMIC DNA]</scope>
    <source>
        <strain evidence="2">Ena-SAMPLE-TAB-13-05-2024-13:56:06:370-140302</strain>
    </source>
</reference>
<gene>
    <name evidence="2" type="ORF">T190607A01A_20098</name>
</gene>
<keyword evidence="1" id="KW-0472">Membrane</keyword>
<keyword evidence="3" id="KW-1185">Reference proteome</keyword>
<comment type="caution">
    <text evidence="2">The sequence shown here is derived from an EMBL/GenBank/DDBJ whole genome shotgun (WGS) entry which is preliminary data.</text>
</comment>
<dbReference type="Proteomes" id="UP001497416">
    <property type="component" value="Unassembled WGS sequence"/>
</dbReference>
<dbReference type="EMBL" id="CAXIXY010000004">
    <property type="protein sequence ID" value="CAL2083215.1"/>
    <property type="molecule type" value="Genomic_DNA"/>
</dbReference>
<dbReference type="PROSITE" id="PS00018">
    <property type="entry name" value="EF_HAND_1"/>
    <property type="match status" value="1"/>
</dbReference>
<evidence type="ECO:0000256" key="1">
    <source>
        <dbReference type="SAM" id="Phobius"/>
    </source>
</evidence>
<accession>A0ABP1EN56</accession>
<protein>
    <recommendedName>
        <fullName evidence="4">YD repeat-containing protein</fullName>
    </recommendedName>
</protein>
<dbReference type="RefSeq" id="WP_348711472.1">
    <property type="nucleotide sequence ID" value="NZ_CAXIXY010000004.1"/>
</dbReference>
<dbReference type="InterPro" id="IPR018247">
    <property type="entry name" value="EF_Hand_1_Ca_BS"/>
</dbReference>
<keyword evidence="1" id="KW-1133">Transmembrane helix</keyword>
<name>A0ABP1EN56_9FLAO</name>